<dbReference type="EMBL" id="MU007011">
    <property type="protein sequence ID" value="KAF2436251.1"/>
    <property type="molecule type" value="Genomic_DNA"/>
</dbReference>
<keyword evidence="2" id="KW-1185">Reference proteome</keyword>
<evidence type="ECO:0000313" key="1">
    <source>
        <dbReference type="EMBL" id="KAF2436251.1"/>
    </source>
</evidence>
<name>A0A9P4U438_9PEZI</name>
<evidence type="ECO:0000313" key="2">
    <source>
        <dbReference type="Proteomes" id="UP000800235"/>
    </source>
</evidence>
<protein>
    <submittedName>
        <fullName evidence="1">Uncharacterized protein</fullName>
    </submittedName>
</protein>
<proteinExistence type="predicted"/>
<dbReference type="AlphaFoldDB" id="A0A9P4U438"/>
<dbReference type="Proteomes" id="UP000800235">
    <property type="component" value="Unassembled WGS sequence"/>
</dbReference>
<organism evidence="1 2">
    <name type="scientific">Tothia fuscella</name>
    <dbReference type="NCBI Taxonomy" id="1048955"/>
    <lineage>
        <taxon>Eukaryota</taxon>
        <taxon>Fungi</taxon>
        <taxon>Dikarya</taxon>
        <taxon>Ascomycota</taxon>
        <taxon>Pezizomycotina</taxon>
        <taxon>Dothideomycetes</taxon>
        <taxon>Pleosporomycetidae</taxon>
        <taxon>Venturiales</taxon>
        <taxon>Cylindrosympodiaceae</taxon>
        <taxon>Tothia</taxon>
    </lineage>
</organism>
<accession>A0A9P4U438</accession>
<reference evidence="1" key="1">
    <citation type="journal article" date="2020" name="Stud. Mycol.">
        <title>101 Dothideomycetes genomes: a test case for predicting lifestyles and emergence of pathogens.</title>
        <authorList>
            <person name="Haridas S."/>
            <person name="Albert R."/>
            <person name="Binder M."/>
            <person name="Bloem J."/>
            <person name="Labutti K."/>
            <person name="Salamov A."/>
            <person name="Andreopoulos B."/>
            <person name="Baker S."/>
            <person name="Barry K."/>
            <person name="Bills G."/>
            <person name="Bluhm B."/>
            <person name="Cannon C."/>
            <person name="Castanera R."/>
            <person name="Culley D."/>
            <person name="Daum C."/>
            <person name="Ezra D."/>
            <person name="Gonzalez J."/>
            <person name="Henrissat B."/>
            <person name="Kuo A."/>
            <person name="Liang C."/>
            <person name="Lipzen A."/>
            <person name="Lutzoni F."/>
            <person name="Magnuson J."/>
            <person name="Mondo S."/>
            <person name="Nolan M."/>
            <person name="Ohm R."/>
            <person name="Pangilinan J."/>
            <person name="Park H.-J."/>
            <person name="Ramirez L."/>
            <person name="Alfaro M."/>
            <person name="Sun H."/>
            <person name="Tritt A."/>
            <person name="Yoshinaga Y."/>
            <person name="Zwiers L.-H."/>
            <person name="Turgeon B."/>
            <person name="Goodwin S."/>
            <person name="Spatafora J."/>
            <person name="Crous P."/>
            <person name="Grigoriev I."/>
        </authorList>
    </citation>
    <scope>NUCLEOTIDE SEQUENCE</scope>
    <source>
        <strain evidence="1">CBS 130266</strain>
    </source>
</reference>
<comment type="caution">
    <text evidence="1">The sequence shown here is derived from an EMBL/GenBank/DDBJ whole genome shotgun (WGS) entry which is preliminary data.</text>
</comment>
<sequence>MSLATEEDREHEKCCYEEIYRDDEHTSASEYPLKDYPGLTTRSLRISIIKRKTNDDERHLTAVFEDAFIPGFEGFWPSTATPCDCDPQCNYTTPILKMTACTLHTTRSCANPFGARRNFFEFLALPRELRDHIYRPQYDQLPTQPRSFSLKAFDLIIEDYKCWEKHINTSSLSLFRVSKQVRSEALTAIQGQMKNELFKGHELIITSISGVKLMSFAPVLHQARRLWVNHWVELSKDYMADLDAIVGFLSACRHIIELTFNIYVVVPPTVRSLDDIAPLLHTLEQLARVAVKKRATICMDTLTGGNSKQRSRPKRIVSTIQHELWIRINQSGLKETMLRNGEQVKAGDS</sequence>
<gene>
    <name evidence="1" type="ORF">EJ08DRAFT_692127</name>
</gene>